<feature type="modified residue" description="4-aspartylphosphate" evidence="2">
    <location>
        <position position="94"/>
    </location>
</feature>
<comment type="caution">
    <text evidence="4">The sequence shown here is derived from an EMBL/GenBank/DDBJ whole genome shotgun (WGS) entry which is preliminary data.</text>
</comment>
<dbReference type="GO" id="GO:0000160">
    <property type="term" value="P:phosphorelay signal transduction system"/>
    <property type="evidence" value="ECO:0007669"/>
    <property type="project" value="InterPro"/>
</dbReference>
<dbReference type="PANTHER" id="PTHR44591">
    <property type="entry name" value="STRESS RESPONSE REGULATOR PROTEIN 1"/>
    <property type="match status" value="1"/>
</dbReference>
<evidence type="ECO:0000313" key="4">
    <source>
        <dbReference type="EMBL" id="PQO28809.1"/>
    </source>
</evidence>
<dbReference type="CDD" id="cd17569">
    <property type="entry name" value="REC_HupR-like"/>
    <property type="match status" value="1"/>
</dbReference>
<keyword evidence="1 2" id="KW-0597">Phosphoprotein</keyword>
<sequence length="228" mass="25658">MGSSATMVVRSKSAANWAWAAPFVYNCLYGRSQVNPWEEAMKAKPAILLVDDEPDILHSLIGLLRRDFTVYTAESGQEALQIMADHTIHVLMTDQRMPEMTGAELTRQAYHRFPATTRILFTGYADIKSVIEAINSGGLYRYVTKPWDPDDLIDLLHEAARLYEKESAQQNLIQEMQHYVSLGRQLTQQLTQDPGGHRVDHDLLEAFTQAGNLLEDLTHETCKPAAGE</sequence>
<dbReference type="Gene3D" id="3.40.50.2300">
    <property type="match status" value="1"/>
</dbReference>
<name>A0A2S8F9H6_9BACT</name>
<dbReference type="Proteomes" id="UP000239388">
    <property type="component" value="Unassembled WGS sequence"/>
</dbReference>
<protein>
    <recommendedName>
        <fullName evidence="3">Response regulatory domain-containing protein</fullName>
    </recommendedName>
</protein>
<dbReference type="InterPro" id="IPR001789">
    <property type="entry name" value="Sig_transdc_resp-reg_receiver"/>
</dbReference>
<evidence type="ECO:0000256" key="2">
    <source>
        <dbReference type="PROSITE-ProRule" id="PRU00169"/>
    </source>
</evidence>
<dbReference type="InterPro" id="IPR011006">
    <property type="entry name" value="CheY-like_superfamily"/>
</dbReference>
<proteinExistence type="predicted"/>
<dbReference type="EMBL" id="PUIB01000024">
    <property type="protein sequence ID" value="PQO28809.1"/>
    <property type="molecule type" value="Genomic_DNA"/>
</dbReference>
<gene>
    <name evidence="4" type="ORF">C5Y98_23830</name>
</gene>
<reference evidence="4 5" key="1">
    <citation type="submission" date="2018-02" db="EMBL/GenBank/DDBJ databases">
        <title>Comparative genomes isolates from brazilian mangrove.</title>
        <authorList>
            <person name="Araujo J.E."/>
            <person name="Taketani R.G."/>
            <person name="Silva M.C.P."/>
            <person name="Loureco M.V."/>
            <person name="Andreote F.D."/>
        </authorList>
    </citation>
    <scope>NUCLEOTIDE SEQUENCE [LARGE SCALE GENOMIC DNA]</scope>
    <source>
        <strain evidence="4 5">NAP PRIS-MGV</strain>
    </source>
</reference>
<dbReference type="SMART" id="SM00448">
    <property type="entry name" value="REC"/>
    <property type="match status" value="1"/>
</dbReference>
<dbReference type="InterPro" id="IPR050595">
    <property type="entry name" value="Bact_response_regulator"/>
</dbReference>
<dbReference type="SUPFAM" id="SSF52172">
    <property type="entry name" value="CheY-like"/>
    <property type="match status" value="1"/>
</dbReference>
<accession>A0A2S8F9H6</accession>
<evidence type="ECO:0000256" key="1">
    <source>
        <dbReference type="ARBA" id="ARBA00022553"/>
    </source>
</evidence>
<dbReference type="PANTHER" id="PTHR44591:SF19">
    <property type="entry name" value="TWO-COMPONENT RESPONSE REGULATOR-RELATED"/>
    <property type="match status" value="1"/>
</dbReference>
<organism evidence="4 5">
    <name type="scientific">Blastopirellula marina</name>
    <dbReference type="NCBI Taxonomy" id="124"/>
    <lineage>
        <taxon>Bacteria</taxon>
        <taxon>Pseudomonadati</taxon>
        <taxon>Planctomycetota</taxon>
        <taxon>Planctomycetia</taxon>
        <taxon>Pirellulales</taxon>
        <taxon>Pirellulaceae</taxon>
        <taxon>Blastopirellula</taxon>
    </lineage>
</organism>
<feature type="domain" description="Response regulatory" evidence="3">
    <location>
        <begin position="46"/>
        <end position="160"/>
    </location>
</feature>
<evidence type="ECO:0000313" key="5">
    <source>
        <dbReference type="Proteomes" id="UP000239388"/>
    </source>
</evidence>
<dbReference type="AlphaFoldDB" id="A0A2S8F9H6"/>
<dbReference type="Pfam" id="PF00072">
    <property type="entry name" value="Response_reg"/>
    <property type="match status" value="1"/>
</dbReference>
<evidence type="ECO:0000259" key="3">
    <source>
        <dbReference type="PROSITE" id="PS50110"/>
    </source>
</evidence>
<dbReference type="PROSITE" id="PS50110">
    <property type="entry name" value="RESPONSE_REGULATORY"/>
    <property type="match status" value="1"/>
</dbReference>